<dbReference type="Pfam" id="PF15261">
    <property type="entry name" value="JHY"/>
    <property type="match status" value="1"/>
</dbReference>
<organism evidence="2 3">
    <name type="scientific">Lagenidium giganteum</name>
    <dbReference type="NCBI Taxonomy" id="4803"/>
    <lineage>
        <taxon>Eukaryota</taxon>
        <taxon>Sar</taxon>
        <taxon>Stramenopiles</taxon>
        <taxon>Oomycota</taxon>
        <taxon>Peronosporomycetes</taxon>
        <taxon>Pythiales</taxon>
        <taxon>Pythiaceae</taxon>
    </lineage>
</organism>
<feature type="region of interest" description="Disordered" evidence="1">
    <location>
        <begin position="280"/>
        <end position="351"/>
    </location>
</feature>
<protein>
    <submittedName>
        <fullName evidence="2">Uncharacterized protein</fullName>
    </submittedName>
</protein>
<evidence type="ECO:0000256" key="1">
    <source>
        <dbReference type="SAM" id="MobiDB-lite"/>
    </source>
</evidence>
<feature type="compositionally biased region" description="Low complexity" evidence="1">
    <location>
        <begin position="57"/>
        <end position="90"/>
    </location>
</feature>
<dbReference type="InterPro" id="IPR027968">
    <property type="entry name" value="JHY"/>
</dbReference>
<dbReference type="EMBL" id="DAKRPA010000231">
    <property type="protein sequence ID" value="DAZ94812.1"/>
    <property type="molecule type" value="Genomic_DNA"/>
</dbReference>
<evidence type="ECO:0000313" key="3">
    <source>
        <dbReference type="Proteomes" id="UP001146120"/>
    </source>
</evidence>
<dbReference type="Proteomes" id="UP001146120">
    <property type="component" value="Unassembled WGS sequence"/>
</dbReference>
<feature type="compositionally biased region" description="Basic and acidic residues" evidence="1">
    <location>
        <begin position="191"/>
        <end position="212"/>
    </location>
</feature>
<feature type="compositionally biased region" description="Low complexity" evidence="1">
    <location>
        <begin position="291"/>
        <end position="309"/>
    </location>
</feature>
<feature type="compositionally biased region" description="Polar residues" evidence="1">
    <location>
        <begin position="127"/>
        <end position="142"/>
    </location>
</feature>
<keyword evidence="3" id="KW-1185">Reference proteome</keyword>
<reference evidence="2" key="2">
    <citation type="journal article" date="2023" name="Microbiol Resour">
        <title>Decontamination and Annotation of the Draft Genome Sequence of the Oomycete Lagenidium giganteum ARSEF 373.</title>
        <authorList>
            <person name="Morgan W.R."/>
            <person name="Tartar A."/>
        </authorList>
    </citation>
    <scope>NUCLEOTIDE SEQUENCE</scope>
    <source>
        <strain evidence="2">ARSEF 373</strain>
    </source>
</reference>
<accession>A0AAV2YNF7</accession>
<proteinExistence type="predicted"/>
<evidence type="ECO:0000313" key="2">
    <source>
        <dbReference type="EMBL" id="DAZ94812.1"/>
    </source>
</evidence>
<feature type="compositionally biased region" description="Basic and acidic residues" evidence="1">
    <location>
        <begin position="311"/>
        <end position="321"/>
    </location>
</feature>
<feature type="compositionally biased region" description="Basic and acidic residues" evidence="1">
    <location>
        <begin position="21"/>
        <end position="30"/>
    </location>
</feature>
<dbReference type="AlphaFoldDB" id="A0AAV2YNF7"/>
<feature type="region of interest" description="Disordered" evidence="1">
    <location>
        <begin position="16"/>
        <end position="228"/>
    </location>
</feature>
<comment type="caution">
    <text evidence="2">The sequence shown here is derived from an EMBL/GenBank/DDBJ whole genome shotgun (WGS) entry which is preliminary data.</text>
</comment>
<name>A0AAV2YNF7_9STRA</name>
<reference evidence="2" key="1">
    <citation type="submission" date="2022-11" db="EMBL/GenBank/DDBJ databases">
        <authorList>
            <person name="Morgan W.R."/>
            <person name="Tartar A."/>
        </authorList>
    </citation>
    <scope>NUCLEOTIDE SEQUENCE</scope>
    <source>
        <strain evidence="2">ARSEF 373</strain>
    </source>
</reference>
<sequence length="389" mass="43042">MSFLDRFQSKISTVTAHGHLRKADGSEEIRVGLPKRKPVVQSSGPGYGAAASESHHSQVPSQSQSHGQQQRSAKQQAPPAAGSPASHASPTNSPRNRKAPDNNYGHGHGHGHYSVPGSMMDEDDGPESNSYSKQFAQPQQSGRRGHHAAPVVKASSPVYERHQQPPEERQQQQQHRGFALAKETSPSKGGGDQEHMREHRSPREINEARVQSDQDQLAFSRKARPVQYEPYKLAQYKKEKPNGYYELGKLQPDLNAEDLVQKRANMERIKAFSKNLRVINKTTESTKKRTASNNDNNDNNNATAANNKAKSTREKAIEFAKHIPKPRAARATASDDTTAHMPPINAQARPINSIVDDDLEDDEVTSELQQLQLRHQASKAQVEALIKKG</sequence>
<gene>
    <name evidence="2" type="ORF">N0F65_012839</name>
</gene>
<feature type="compositionally biased region" description="Basic and acidic residues" evidence="1">
    <location>
        <begin position="159"/>
        <end position="170"/>
    </location>
</feature>